<dbReference type="Proteomes" id="UP001470230">
    <property type="component" value="Unassembled WGS sequence"/>
</dbReference>
<gene>
    <name evidence="4" type="ORF">M9Y10_046077</name>
</gene>
<reference evidence="4 5" key="1">
    <citation type="submission" date="2024-04" db="EMBL/GenBank/DDBJ databases">
        <title>Tritrichomonas musculus Genome.</title>
        <authorList>
            <person name="Alves-Ferreira E."/>
            <person name="Grigg M."/>
            <person name="Lorenzi H."/>
            <person name="Galac M."/>
        </authorList>
    </citation>
    <scope>NUCLEOTIDE SEQUENCE [LARGE SCALE GENOMIC DNA]</scope>
    <source>
        <strain evidence="4 5">EAF2021</strain>
    </source>
</reference>
<evidence type="ECO:0000313" key="5">
    <source>
        <dbReference type="Proteomes" id="UP001470230"/>
    </source>
</evidence>
<feature type="domain" description="CS" evidence="3">
    <location>
        <begin position="2"/>
        <end position="90"/>
    </location>
</feature>
<organism evidence="4 5">
    <name type="scientific">Tritrichomonas musculus</name>
    <dbReference type="NCBI Taxonomy" id="1915356"/>
    <lineage>
        <taxon>Eukaryota</taxon>
        <taxon>Metamonada</taxon>
        <taxon>Parabasalia</taxon>
        <taxon>Tritrichomonadida</taxon>
        <taxon>Tritrichomonadidae</taxon>
        <taxon>Tritrichomonas</taxon>
    </lineage>
</organism>
<dbReference type="EMBL" id="JAPFFF010000009">
    <property type="protein sequence ID" value="KAK8883427.1"/>
    <property type="molecule type" value="Genomic_DNA"/>
</dbReference>
<dbReference type="InterPro" id="IPR007052">
    <property type="entry name" value="CS_dom"/>
</dbReference>
<dbReference type="InterPro" id="IPR039742">
    <property type="entry name" value="Shq1"/>
</dbReference>
<evidence type="ECO:0000256" key="2">
    <source>
        <dbReference type="SAM" id="MobiDB-lite"/>
    </source>
</evidence>
<feature type="compositionally biased region" description="Acidic residues" evidence="2">
    <location>
        <begin position="413"/>
        <end position="427"/>
    </location>
</feature>
<dbReference type="InterPro" id="IPR048696">
    <property type="entry name" value="SHQ1-like_CS"/>
</dbReference>
<protein>
    <submittedName>
        <fullName evidence="4">Hsp90 cochaperone shq1</fullName>
    </submittedName>
</protein>
<comment type="similarity">
    <text evidence="1">Belongs to the SHQ1 family.</text>
</comment>
<sequence>MVLTPEFTITQDSCFLYIKIKCPNVRAKEMEMEIIGTEFHFFADPYLLVLNFQHRILDNENGYAKYDIESGIFSAKLEKEIPGEDFPEISLFTTLKPIHKQAPLIEVIDRSSALEYTDDEPDPMKYGFNFWASNFFQNIEDTIPYITDIPKPDETIVSQRRQLRLEKENEDFDPDQVLFDYMNPQQYDITSVDKLMEDFTPDESRKLLKIPRIEFLMSRSTSKICYFSVVDVVYSCVYDVLMFGIEGSCESHWTITKISSTLSWFDIFNDANDLVLSTLRRVIVYTVYKNYDVAKLCWEKTVDMLKKGKTPILKALLHAKEMIEKGEQRWRLNRLYIDPMICWIQELPQDDFDSYSLEIEEAVKNFPKKENVCEEWCIELIEKLAQKRLKESKQQSNNEVKNDITISRHYAQEEEDFLDKDDDNDLNIYKDDD</sequence>
<dbReference type="PANTHER" id="PTHR12967:SF0">
    <property type="entry name" value="PROTEIN SHQ1 HOMOLOG"/>
    <property type="match status" value="1"/>
</dbReference>
<dbReference type="InterPro" id="IPR008978">
    <property type="entry name" value="HSP20-like_chaperone"/>
</dbReference>
<evidence type="ECO:0000313" key="4">
    <source>
        <dbReference type="EMBL" id="KAK8883427.1"/>
    </source>
</evidence>
<evidence type="ECO:0000259" key="3">
    <source>
        <dbReference type="PROSITE" id="PS51203"/>
    </source>
</evidence>
<dbReference type="PROSITE" id="PS51203">
    <property type="entry name" value="CS"/>
    <property type="match status" value="1"/>
</dbReference>
<dbReference type="PANTHER" id="PTHR12967">
    <property type="entry name" value="PROTEIN SHQ1 HOMOLOG"/>
    <property type="match status" value="1"/>
</dbReference>
<dbReference type="InterPro" id="IPR007009">
    <property type="entry name" value="Shq1_C"/>
</dbReference>
<comment type="caution">
    <text evidence="4">The sequence shown here is derived from an EMBL/GenBank/DDBJ whole genome shotgun (WGS) entry which is preliminary data.</text>
</comment>
<keyword evidence="5" id="KW-1185">Reference proteome</keyword>
<dbReference type="Pfam" id="PF21413">
    <property type="entry name" value="SHQ1-like_CS"/>
    <property type="match status" value="1"/>
</dbReference>
<dbReference type="Pfam" id="PF04925">
    <property type="entry name" value="SHQ1"/>
    <property type="match status" value="1"/>
</dbReference>
<accession>A0ABR2JYU9</accession>
<feature type="region of interest" description="Disordered" evidence="2">
    <location>
        <begin position="413"/>
        <end position="433"/>
    </location>
</feature>
<proteinExistence type="inferred from homology"/>
<name>A0ABR2JYU9_9EUKA</name>
<evidence type="ECO:0000256" key="1">
    <source>
        <dbReference type="ARBA" id="ARBA00005607"/>
    </source>
</evidence>
<dbReference type="Gene3D" id="2.60.40.790">
    <property type="match status" value="1"/>
</dbReference>